<dbReference type="InterPro" id="IPR050309">
    <property type="entry name" value="Type-B_Carboxylest/Lipase"/>
</dbReference>
<evidence type="ECO:0000259" key="4">
    <source>
        <dbReference type="Pfam" id="PF00135"/>
    </source>
</evidence>
<evidence type="ECO:0000313" key="5">
    <source>
        <dbReference type="EMBL" id="GGN34740.1"/>
    </source>
</evidence>
<evidence type="ECO:0000256" key="1">
    <source>
        <dbReference type="ARBA" id="ARBA00005964"/>
    </source>
</evidence>
<feature type="domain" description="Carboxylesterase type B" evidence="4">
    <location>
        <begin position="4"/>
        <end position="435"/>
    </location>
</feature>
<reference evidence="6" key="1">
    <citation type="journal article" date="2019" name="Int. J. Syst. Evol. Microbiol.">
        <title>The Global Catalogue of Microorganisms (GCM) 10K type strain sequencing project: providing services to taxonomists for standard genome sequencing and annotation.</title>
        <authorList>
            <consortium name="The Broad Institute Genomics Platform"/>
            <consortium name="The Broad Institute Genome Sequencing Center for Infectious Disease"/>
            <person name="Wu L."/>
            <person name="Ma J."/>
        </authorList>
    </citation>
    <scope>NUCLEOTIDE SEQUENCE [LARGE SCALE GENOMIC DNA]</scope>
    <source>
        <strain evidence="6">CGMCC 4.7323</strain>
    </source>
</reference>
<comment type="caution">
    <text evidence="5">The sequence shown here is derived from an EMBL/GenBank/DDBJ whole genome shotgun (WGS) entry which is preliminary data.</text>
</comment>
<dbReference type="SUPFAM" id="SSF53474">
    <property type="entry name" value="alpha/beta-Hydrolases"/>
    <property type="match status" value="1"/>
</dbReference>
<dbReference type="Pfam" id="PF00135">
    <property type="entry name" value="COesterase"/>
    <property type="match status" value="1"/>
</dbReference>
<organism evidence="5 6">
    <name type="scientific">Streptomyces kronopolitis</name>
    <dbReference type="NCBI Taxonomy" id="1612435"/>
    <lineage>
        <taxon>Bacteria</taxon>
        <taxon>Bacillati</taxon>
        <taxon>Actinomycetota</taxon>
        <taxon>Actinomycetes</taxon>
        <taxon>Kitasatosporales</taxon>
        <taxon>Streptomycetaceae</taxon>
        <taxon>Streptomyces</taxon>
    </lineage>
</organism>
<evidence type="ECO:0000256" key="2">
    <source>
        <dbReference type="ARBA" id="ARBA00022801"/>
    </source>
</evidence>
<name>A0ABQ2IZL7_9ACTN</name>
<dbReference type="InterPro" id="IPR002018">
    <property type="entry name" value="CarbesteraseB"/>
</dbReference>
<dbReference type="GO" id="GO:0016787">
    <property type="term" value="F:hydrolase activity"/>
    <property type="evidence" value="ECO:0007669"/>
    <property type="project" value="UniProtKB-KW"/>
</dbReference>
<gene>
    <name evidence="5" type="ORF">GCM10012285_07120</name>
</gene>
<accession>A0ABQ2IZL7</accession>
<dbReference type="InterPro" id="IPR029058">
    <property type="entry name" value="AB_hydrolase_fold"/>
</dbReference>
<dbReference type="Proteomes" id="UP000600080">
    <property type="component" value="Unassembled WGS sequence"/>
</dbReference>
<evidence type="ECO:0000313" key="6">
    <source>
        <dbReference type="Proteomes" id="UP000600080"/>
    </source>
</evidence>
<keyword evidence="2 3" id="KW-0378">Hydrolase</keyword>
<proteinExistence type="inferred from homology"/>
<comment type="similarity">
    <text evidence="1 3">Belongs to the type-B carboxylesterase/lipase family.</text>
</comment>
<dbReference type="InterPro" id="IPR019826">
    <property type="entry name" value="Carboxylesterase_B_AS"/>
</dbReference>
<dbReference type="GeneID" id="301546597"/>
<protein>
    <recommendedName>
        <fullName evidence="3">Carboxylic ester hydrolase</fullName>
        <ecNumber evidence="3">3.1.1.-</ecNumber>
    </recommendedName>
</protein>
<evidence type="ECO:0000256" key="3">
    <source>
        <dbReference type="RuleBase" id="RU361235"/>
    </source>
</evidence>
<dbReference type="RefSeq" id="WP_229699678.1">
    <property type="nucleotide sequence ID" value="NZ_BMND01000002.1"/>
</dbReference>
<dbReference type="Gene3D" id="3.40.50.1820">
    <property type="entry name" value="alpha/beta hydrolase"/>
    <property type="match status" value="1"/>
</dbReference>
<sequence>MAVVSEGAVRGASASGIACFRGIPFAAAPEGPLRFRPPAPPAGWDGVRDATAFGTAPPQVPPAPGAAAAWRAGDGLDCLTVNVWTPDLGGAGLPVMVWIYGGGFKHGSAGRPDFDATQLAAAGVVVVTFNYRFGFEGFGHLAGVPDNRGLRDQIAALEWVQRNIGAFGGDPAEVTVFGQSAGAASAALLLASPAARGLFRRAIAQSVPDAFLPTAQAERVTAVLATEAGVAATWEGFAALPPEAILRVQDTPLQGPQAGFSAFGPVIDGELVTGPPWETIRRGAGSEVDLICGFTHDEARWFTTGMDVDALPLLAVADSLRLPVSVVADYRSAHPGSTDAELVTVLLSDALFRMPTTRVAEAHARAGGRTWLYDLTWPSPRLGAGHILDVPLVFGNATSPLATRFLGTPPPADFLTLSENMRAAWTSFATDGDPGWPRFDLANRTTRLWDLPAADVPYPLERSRRIWEGVERGR</sequence>
<dbReference type="PANTHER" id="PTHR11559">
    <property type="entry name" value="CARBOXYLESTERASE"/>
    <property type="match status" value="1"/>
</dbReference>
<dbReference type="EMBL" id="BMND01000002">
    <property type="protein sequence ID" value="GGN34740.1"/>
    <property type="molecule type" value="Genomic_DNA"/>
</dbReference>
<dbReference type="PROSITE" id="PS00122">
    <property type="entry name" value="CARBOXYLESTERASE_B_1"/>
    <property type="match status" value="1"/>
</dbReference>
<dbReference type="EC" id="3.1.1.-" evidence="3"/>
<keyword evidence="6" id="KW-1185">Reference proteome</keyword>